<keyword evidence="2" id="KW-1185">Reference proteome</keyword>
<accession>A0A6S7KF59</accession>
<dbReference type="Proteomes" id="UP001152795">
    <property type="component" value="Unassembled WGS sequence"/>
</dbReference>
<dbReference type="PROSITE" id="PS51392">
    <property type="entry name" value="KEN"/>
    <property type="match status" value="1"/>
</dbReference>
<dbReference type="PANTHER" id="PTHR13954">
    <property type="entry name" value="IRE1-RELATED"/>
    <property type="match status" value="1"/>
</dbReference>
<dbReference type="Pfam" id="PF00069">
    <property type="entry name" value="Pkinase"/>
    <property type="match status" value="1"/>
</dbReference>
<gene>
    <name evidence="1" type="ORF">PACLA_8A071656</name>
</gene>
<dbReference type="InterPro" id="IPR010513">
    <property type="entry name" value="KEN_dom"/>
</dbReference>
<dbReference type="GO" id="GO:0005524">
    <property type="term" value="F:ATP binding"/>
    <property type="evidence" value="ECO:0007669"/>
    <property type="project" value="InterPro"/>
</dbReference>
<dbReference type="GO" id="GO:0036498">
    <property type="term" value="P:IRE1-mediated unfolded protein response"/>
    <property type="evidence" value="ECO:0007669"/>
    <property type="project" value="TreeGrafter"/>
</dbReference>
<dbReference type="Pfam" id="PF06479">
    <property type="entry name" value="Ribonuc_2-5A"/>
    <property type="match status" value="1"/>
</dbReference>
<dbReference type="GO" id="GO:0004674">
    <property type="term" value="F:protein serine/threonine kinase activity"/>
    <property type="evidence" value="ECO:0007669"/>
    <property type="project" value="InterPro"/>
</dbReference>
<comment type="caution">
    <text evidence="1">The sequence shown here is derived from an EMBL/GenBank/DDBJ whole genome shotgun (WGS) entry which is preliminary data.</text>
</comment>
<dbReference type="GO" id="GO:0070059">
    <property type="term" value="P:intrinsic apoptotic signaling pathway in response to endoplasmic reticulum stress"/>
    <property type="evidence" value="ECO:0007669"/>
    <property type="project" value="TreeGrafter"/>
</dbReference>
<dbReference type="EMBL" id="CACRXK020014449">
    <property type="protein sequence ID" value="CAB4026853.1"/>
    <property type="molecule type" value="Genomic_DNA"/>
</dbReference>
<dbReference type="GO" id="GO:1990604">
    <property type="term" value="C:IRE1-TRAF2-ASK1 complex"/>
    <property type="evidence" value="ECO:0007669"/>
    <property type="project" value="TreeGrafter"/>
</dbReference>
<sequence>MNPSKDHNNWITIGEVINLIRKPVALYTGQVVKNWHAKLCCLLKGRCANPIVCEKEKDYKKLCHSCNQWYQELAKWHRNRNKRQIKWRENCDTSKWPVDPWEVAKFFMPILGHNKGTVKDAGSTDLSSLLNVLEWMNDEIFFPDRRVDLDLIRKLRLGIRMPWAHAPNQELTDADLNNAFDTANKILADLDSVFSCNEVKKCIEDIKFVQTSGITNVVEAELDALNLLRDESIQEAQKLSAEKETERESPESWKWEKSSIVHREKFIKLLEYGKDHPEDIKEVNGVRVCCSEEFLIGMGVDGTRVYVGLGKDGCERAVKRLPRDACAGLAEQEKNVLNKLNTTKSNHVVSYWFLDEQSDKHYLFLILDLCEETLENFVGRSSLEDLVANAPGIIQQLLKGLADLHCDPVRILHRDLKPSNILRNVHDKWLLADFGISRILTGCASTHPSNQRGTEDWRAVESSYPSNGMTDGGKVRYKKESDIQVAGIVAFYIVTKGEHPFGEKPDRLRHLLDGKPVGLDTLKDPTLKDLLSWMLSHNSKDRPSAEEALKHPYLQPAKQKFEMLCKMGNQQEIKIGDVKSDVVRKLNSDPKDWRTLLVPDVLKYLSTDSSKGKTFRYKSSWTDCLRFIRNVKEHWHDRPRPRPAVFYLVGDPQEHFLDLFPNLPVEVHRIIRSCDWKERSDLKEYFM</sequence>
<name>A0A6S7KF59_PARCT</name>
<dbReference type="Pfam" id="PF15112">
    <property type="entry name" value="DUF4559"/>
    <property type="match status" value="1"/>
</dbReference>
<dbReference type="OrthoDB" id="63989at2759"/>
<dbReference type="PANTHER" id="PTHR13954:SF28">
    <property type="match status" value="1"/>
</dbReference>
<dbReference type="Gene3D" id="1.10.510.10">
    <property type="entry name" value="Transferase(Phosphotransferase) domain 1"/>
    <property type="match status" value="1"/>
</dbReference>
<dbReference type="PROSITE" id="PS50011">
    <property type="entry name" value="PROTEIN_KINASE_DOM"/>
    <property type="match status" value="1"/>
</dbReference>
<keyword evidence="1" id="KW-0808">Transferase</keyword>
<protein>
    <submittedName>
        <fullName evidence="1">Serine threonine- kinase endoribonuclease IRE1</fullName>
    </submittedName>
</protein>
<dbReference type="GO" id="GO:0051082">
    <property type="term" value="F:unfolded protein binding"/>
    <property type="evidence" value="ECO:0007669"/>
    <property type="project" value="TreeGrafter"/>
</dbReference>
<dbReference type="InterPro" id="IPR011009">
    <property type="entry name" value="Kinase-like_dom_sf"/>
</dbReference>
<proteinExistence type="predicted"/>
<dbReference type="GO" id="GO:0006397">
    <property type="term" value="P:mRNA processing"/>
    <property type="evidence" value="ECO:0007669"/>
    <property type="project" value="InterPro"/>
</dbReference>
<dbReference type="AlphaFoldDB" id="A0A6S7KF59"/>
<dbReference type="GO" id="GO:0004521">
    <property type="term" value="F:RNA endonuclease activity"/>
    <property type="evidence" value="ECO:0007669"/>
    <property type="project" value="InterPro"/>
</dbReference>
<keyword evidence="1" id="KW-0418">Kinase</keyword>
<dbReference type="SUPFAM" id="SSF56112">
    <property type="entry name" value="Protein kinase-like (PK-like)"/>
    <property type="match status" value="1"/>
</dbReference>
<evidence type="ECO:0000313" key="2">
    <source>
        <dbReference type="Proteomes" id="UP001152795"/>
    </source>
</evidence>
<dbReference type="InterPro" id="IPR000719">
    <property type="entry name" value="Prot_kinase_dom"/>
</dbReference>
<dbReference type="InterPro" id="IPR038357">
    <property type="entry name" value="KEN_sf"/>
</dbReference>
<organism evidence="1 2">
    <name type="scientific">Paramuricea clavata</name>
    <name type="common">Red gorgonian</name>
    <name type="synonym">Violescent sea-whip</name>
    <dbReference type="NCBI Taxonomy" id="317549"/>
    <lineage>
        <taxon>Eukaryota</taxon>
        <taxon>Metazoa</taxon>
        <taxon>Cnidaria</taxon>
        <taxon>Anthozoa</taxon>
        <taxon>Octocorallia</taxon>
        <taxon>Malacalcyonacea</taxon>
        <taxon>Plexauridae</taxon>
        <taxon>Paramuricea</taxon>
    </lineage>
</organism>
<reference evidence="1" key="1">
    <citation type="submission" date="2020-04" db="EMBL/GenBank/DDBJ databases">
        <authorList>
            <person name="Alioto T."/>
            <person name="Alioto T."/>
            <person name="Gomez Garrido J."/>
        </authorList>
    </citation>
    <scope>NUCLEOTIDE SEQUENCE</scope>
    <source>
        <strain evidence="1">A484AB</strain>
    </source>
</reference>
<evidence type="ECO:0000313" key="1">
    <source>
        <dbReference type="EMBL" id="CAB4026853.1"/>
    </source>
</evidence>
<dbReference type="InterPro" id="IPR027897">
    <property type="entry name" value="DUF4559"/>
</dbReference>
<dbReference type="Gene3D" id="1.20.1440.180">
    <property type="entry name" value="KEN domain"/>
    <property type="match status" value="1"/>
</dbReference>
<dbReference type="InterPro" id="IPR045133">
    <property type="entry name" value="IRE1/2-like"/>
</dbReference>
<dbReference type="SMART" id="SM00220">
    <property type="entry name" value="S_TKc"/>
    <property type="match status" value="1"/>
</dbReference>